<accession>A0A8H5FMC0</accession>
<comment type="similarity">
    <text evidence="1">Belongs to the CoaE family.</text>
</comment>
<dbReference type="OrthoDB" id="247245at2759"/>
<dbReference type="Gene3D" id="3.40.50.300">
    <property type="entry name" value="P-loop containing nucleotide triphosphate hydrolases"/>
    <property type="match status" value="1"/>
</dbReference>
<evidence type="ECO:0000256" key="3">
    <source>
        <dbReference type="ARBA" id="ARBA00022840"/>
    </source>
</evidence>
<dbReference type="NCBIfam" id="TIGR00152">
    <property type="entry name" value="dephospho-CoA kinase"/>
    <property type="match status" value="1"/>
</dbReference>
<comment type="caution">
    <text evidence="5">The sequence shown here is derived from an EMBL/GenBank/DDBJ whole genome shotgun (WGS) entry which is preliminary data.</text>
</comment>
<dbReference type="PANTHER" id="PTHR10695">
    <property type="entry name" value="DEPHOSPHO-COA KINASE-RELATED"/>
    <property type="match status" value="1"/>
</dbReference>
<dbReference type="InterPro" id="IPR001977">
    <property type="entry name" value="Depp_CoAkinase"/>
</dbReference>
<evidence type="ECO:0000313" key="6">
    <source>
        <dbReference type="Proteomes" id="UP000541558"/>
    </source>
</evidence>
<sequence length="284" mass="31063">MTFNEGNRALGLLPLGSSRRQSAIEAPPAGAKYHYDRSRQLGQQPQPSQDCNMLVIGLTGGIATGKSTVSNILTVKGLPVVDADIIARQVVEPGTPGLAKIRAHFGDAVIQKDGTLDRKALGSIIFNDKKQRAKLNSIVHPAVQKAMFWEVVKHWFRGERLCVLDVPLLIEGPLHKMVGNIVVVYCSEDTQLKRLMLRDGSSQEDAVSRLRSQMPIAQKMAYANIVVNNSGTREELDVQVDGLVQSLNKAAGWTWRLSWLLPLFALLAGGLAVLWRVAVATSRL</sequence>
<keyword evidence="2" id="KW-0547">Nucleotide-binding</keyword>
<keyword evidence="6" id="KW-1185">Reference proteome</keyword>
<dbReference type="SUPFAM" id="SSF52540">
    <property type="entry name" value="P-loop containing nucleoside triphosphate hydrolases"/>
    <property type="match status" value="1"/>
</dbReference>
<dbReference type="InterPro" id="IPR027417">
    <property type="entry name" value="P-loop_NTPase"/>
</dbReference>
<dbReference type="GO" id="GO:0005524">
    <property type="term" value="F:ATP binding"/>
    <property type="evidence" value="ECO:0007669"/>
    <property type="project" value="UniProtKB-KW"/>
</dbReference>
<evidence type="ECO:0008006" key="7">
    <source>
        <dbReference type="Google" id="ProtNLM"/>
    </source>
</evidence>
<dbReference type="CDD" id="cd02022">
    <property type="entry name" value="DPCK"/>
    <property type="match status" value="1"/>
</dbReference>
<dbReference type="EMBL" id="JAACJK010000001">
    <property type="protein sequence ID" value="KAF5341832.1"/>
    <property type="molecule type" value="Genomic_DNA"/>
</dbReference>
<dbReference type="PANTHER" id="PTHR10695:SF46">
    <property type="entry name" value="BIFUNCTIONAL COENZYME A SYNTHASE-RELATED"/>
    <property type="match status" value="1"/>
</dbReference>
<evidence type="ECO:0000256" key="2">
    <source>
        <dbReference type="ARBA" id="ARBA00022741"/>
    </source>
</evidence>
<evidence type="ECO:0000256" key="1">
    <source>
        <dbReference type="ARBA" id="ARBA00009018"/>
    </source>
</evidence>
<keyword evidence="3" id="KW-0067">ATP-binding</keyword>
<organism evidence="5 6">
    <name type="scientific">Ephemerocybe angulata</name>
    <dbReference type="NCBI Taxonomy" id="980116"/>
    <lineage>
        <taxon>Eukaryota</taxon>
        <taxon>Fungi</taxon>
        <taxon>Dikarya</taxon>
        <taxon>Basidiomycota</taxon>
        <taxon>Agaricomycotina</taxon>
        <taxon>Agaricomycetes</taxon>
        <taxon>Agaricomycetidae</taxon>
        <taxon>Agaricales</taxon>
        <taxon>Agaricineae</taxon>
        <taxon>Psathyrellaceae</taxon>
        <taxon>Ephemerocybe</taxon>
    </lineage>
</organism>
<evidence type="ECO:0000256" key="4">
    <source>
        <dbReference type="SAM" id="Phobius"/>
    </source>
</evidence>
<dbReference type="GO" id="GO:0004140">
    <property type="term" value="F:dephospho-CoA kinase activity"/>
    <property type="evidence" value="ECO:0007669"/>
    <property type="project" value="InterPro"/>
</dbReference>
<name>A0A8H5FMC0_9AGAR</name>
<dbReference type="Proteomes" id="UP000541558">
    <property type="component" value="Unassembled WGS sequence"/>
</dbReference>
<dbReference type="HAMAP" id="MF_00376">
    <property type="entry name" value="Dephospho_CoA_kinase"/>
    <property type="match status" value="1"/>
</dbReference>
<protein>
    <recommendedName>
        <fullName evidence="7">Dephospho-CoA kinase</fullName>
    </recommendedName>
</protein>
<dbReference type="PROSITE" id="PS51219">
    <property type="entry name" value="DPCK"/>
    <property type="match status" value="1"/>
</dbReference>
<keyword evidence="4" id="KW-1133">Transmembrane helix</keyword>
<keyword evidence="4" id="KW-0812">Transmembrane</keyword>
<keyword evidence="4" id="KW-0472">Membrane</keyword>
<gene>
    <name evidence="5" type="ORF">D9611_001350</name>
</gene>
<dbReference type="GO" id="GO:0005737">
    <property type="term" value="C:cytoplasm"/>
    <property type="evidence" value="ECO:0007669"/>
    <property type="project" value="UniProtKB-ARBA"/>
</dbReference>
<dbReference type="AlphaFoldDB" id="A0A8H5FMC0"/>
<dbReference type="FunFam" id="3.40.50.300:FF:000485">
    <property type="entry name" value="Dephospho-CoA kinase CAB5"/>
    <property type="match status" value="1"/>
</dbReference>
<dbReference type="Pfam" id="PF01121">
    <property type="entry name" value="CoaE"/>
    <property type="match status" value="1"/>
</dbReference>
<evidence type="ECO:0000313" key="5">
    <source>
        <dbReference type="EMBL" id="KAF5341832.1"/>
    </source>
</evidence>
<feature type="transmembrane region" description="Helical" evidence="4">
    <location>
        <begin position="259"/>
        <end position="279"/>
    </location>
</feature>
<reference evidence="5 6" key="1">
    <citation type="journal article" date="2020" name="ISME J.">
        <title>Uncovering the hidden diversity of litter-decomposition mechanisms in mushroom-forming fungi.</title>
        <authorList>
            <person name="Floudas D."/>
            <person name="Bentzer J."/>
            <person name="Ahren D."/>
            <person name="Johansson T."/>
            <person name="Persson P."/>
            <person name="Tunlid A."/>
        </authorList>
    </citation>
    <scope>NUCLEOTIDE SEQUENCE [LARGE SCALE GENOMIC DNA]</scope>
    <source>
        <strain evidence="5 6">CBS 175.51</strain>
    </source>
</reference>
<proteinExistence type="inferred from homology"/>
<dbReference type="GO" id="GO:0015937">
    <property type="term" value="P:coenzyme A biosynthetic process"/>
    <property type="evidence" value="ECO:0007669"/>
    <property type="project" value="InterPro"/>
</dbReference>